<keyword evidence="11" id="KW-1185">Reference proteome</keyword>
<reference evidence="10 11" key="1">
    <citation type="submission" date="2014-04" db="EMBL/GenBank/DDBJ databases">
        <authorList>
            <consortium name="DOE Joint Genome Institute"/>
            <person name="Kuo A."/>
            <person name="Girlanda M."/>
            <person name="Perotto S."/>
            <person name="Kohler A."/>
            <person name="Nagy L.G."/>
            <person name="Floudas D."/>
            <person name="Copeland A."/>
            <person name="Barry K.W."/>
            <person name="Cichocki N."/>
            <person name="Veneault-Fourrey C."/>
            <person name="LaButti K."/>
            <person name="Lindquist E.A."/>
            <person name="Lipzen A."/>
            <person name="Lundell T."/>
            <person name="Morin E."/>
            <person name="Murat C."/>
            <person name="Sun H."/>
            <person name="Tunlid A."/>
            <person name="Henrissat B."/>
            <person name="Grigoriev I.V."/>
            <person name="Hibbett D.S."/>
            <person name="Martin F."/>
            <person name="Nordberg H.P."/>
            <person name="Cantor M.N."/>
            <person name="Hua S.X."/>
        </authorList>
    </citation>
    <scope>NUCLEOTIDE SEQUENCE [LARGE SCALE GENOMIC DNA]</scope>
    <source>
        <strain evidence="10 11">MUT 4182</strain>
    </source>
</reference>
<dbReference type="EC" id="3.1.2.22" evidence="2"/>
<evidence type="ECO:0000256" key="6">
    <source>
        <dbReference type="ARBA" id="ARBA00023157"/>
    </source>
</evidence>
<evidence type="ECO:0000256" key="3">
    <source>
        <dbReference type="ARBA" id="ARBA00014212"/>
    </source>
</evidence>
<dbReference type="Pfam" id="PF02089">
    <property type="entry name" value="Palm_thioest"/>
    <property type="match status" value="1"/>
</dbReference>
<dbReference type="PANTHER" id="PTHR11247:SF8">
    <property type="entry name" value="PALMITOYL-PROTEIN THIOESTERASE 1"/>
    <property type="match status" value="1"/>
</dbReference>
<gene>
    <name evidence="10" type="ORF">M407DRAFT_9644</name>
</gene>
<evidence type="ECO:0000256" key="4">
    <source>
        <dbReference type="ARBA" id="ARBA00022729"/>
    </source>
</evidence>
<accession>A0A0C3QCF1</accession>
<dbReference type="Proteomes" id="UP000054248">
    <property type="component" value="Unassembled WGS sequence"/>
</dbReference>
<evidence type="ECO:0000313" key="10">
    <source>
        <dbReference type="EMBL" id="KIO23051.1"/>
    </source>
</evidence>
<evidence type="ECO:0000256" key="9">
    <source>
        <dbReference type="SAM" id="SignalP"/>
    </source>
</evidence>
<evidence type="ECO:0000256" key="5">
    <source>
        <dbReference type="ARBA" id="ARBA00022801"/>
    </source>
</evidence>
<dbReference type="Gene3D" id="3.40.50.1820">
    <property type="entry name" value="alpha/beta hydrolase"/>
    <property type="match status" value="1"/>
</dbReference>
<dbReference type="InterPro" id="IPR002472">
    <property type="entry name" value="Palm_thioest"/>
</dbReference>
<evidence type="ECO:0000256" key="7">
    <source>
        <dbReference type="ARBA" id="ARBA00023180"/>
    </source>
</evidence>
<name>A0A0C3QCF1_9AGAM</name>
<dbReference type="EMBL" id="KN823094">
    <property type="protein sequence ID" value="KIO23051.1"/>
    <property type="molecule type" value="Genomic_DNA"/>
</dbReference>
<dbReference type="STRING" id="1051891.A0A0C3QCF1"/>
<dbReference type="GO" id="GO:0008474">
    <property type="term" value="F:palmitoyl-(protein) hydrolase activity"/>
    <property type="evidence" value="ECO:0007669"/>
    <property type="project" value="UniProtKB-EC"/>
</dbReference>
<organism evidence="10 11">
    <name type="scientific">Tulasnella calospora MUT 4182</name>
    <dbReference type="NCBI Taxonomy" id="1051891"/>
    <lineage>
        <taxon>Eukaryota</taxon>
        <taxon>Fungi</taxon>
        <taxon>Dikarya</taxon>
        <taxon>Basidiomycota</taxon>
        <taxon>Agaricomycotina</taxon>
        <taxon>Agaricomycetes</taxon>
        <taxon>Cantharellales</taxon>
        <taxon>Tulasnellaceae</taxon>
        <taxon>Tulasnella</taxon>
    </lineage>
</organism>
<keyword evidence="7" id="KW-0325">Glycoprotein</keyword>
<sequence length="327" mass="36724">MRFQLASISLAFSLAFGSPLARQLAGPRPLVIWHGLGDSAHSEGMDSFVELIKGVHPGIFVHSVYISENQDDDKKAGFFGNLDDHFPLVYDQLNAIPELEGGFDAIGFSQAGQFLRAYVEIYNEPPMHNLITFGSQHMGISELPTCGTWDVFCHLLHRYARGRVYSDWAQTNLVPAQYFRDPAQLPTYYQQNHWLPRINNELPDSRNETFRKNFASLNSLVLVMFSNDTTVVPKESGWFGSYAPVEDAAWTQADPPPIIPMREQPLYKEDWIGLKALDERGAVVKMICDGPHMHIARACWEPLVQKYVGGKATMDAAQSPSLVIQPQ</sequence>
<feature type="chain" id="PRO_5002168724" description="Palmitoyl-protein thioesterase 1" evidence="9">
    <location>
        <begin position="18"/>
        <end position="327"/>
    </location>
</feature>
<dbReference type="AlphaFoldDB" id="A0A0C3QCF1"/>
<dbReference type="PRINTS" id="PR00414">
    <property type="entry name" value="PPTHIESTRASE"/>
</dbReference>
<dbReference type="FunFam" id="3.40.50.1820:FF:000107">
    <property type="entry name" value="Palmitoyl-protein thioesterase 1"/>
    <property type="match status" value="1"/>
</dbReference>
<protein>
    <recommendedName>
        <fullName evidence="3">Palmitoyl-protein thioesterase 1</fullName>
        <ecNumber evidence="2">3.1.2.22</ecNumber>
    </recommendedName>
    <alternativeName>
        <fullName evidence="8">Palmitoyl-protein hydrolase 1</fullName>
    </alternativeName>
</protein>
<keyword evidence="6" id="KW-1015">Disulfide bond</keyword>
<proteinExistence type="inferred from homology"/>
<dbReference type="OrthoDB" id="10263094at2759"/>
<dbReference type="SUPFAM" id="SSF53474">
    <property type="entry name" value="alpha/beta-Hydrolases"/>
    <property type="match status" value="1"/>
</dbReference>
<evidence type="ECO:0000256" key="2">
    <source>
        <dbReference type="ARBA" id="ARBA00012423"/>
    </source>
</evidence>
<dbReference type="PANTHER" id="PTHR11247">
    <property type="entry name" value="PALMITOYL-PROTEIN THIOESTERASE/DOLICHYLDIPHOSPHATASE 1"/>
    <property type="match status" value="1"/>
</dbReference>
<dbReference type="HOGENOM" id="CLU_050129_0_1_1"/>
<comment type="similarity">
    <text evidence="1">Belongs to the palmitoyl-protein thioesterase family.</text>
</comment>
<feature type="signal peptide" evidence="9">
    <location>
        <begin position="1"/>
        <end position="17"/>
    </location>
</feature>
<dbReference type="InterPro" id="IPR029058">
    <property type="entry name" value="AB_hydrolase_fold"/>
</dbReference>
<evidence type="ECO:0000256" key="1">
    <source>
        <dbReference type="ARBA" id="ARBA00010758"/>
    </source>
</evidence>
<keyword evidence="4 9" id="KW-0732">Signal</keyword>
<keyword evidence="5" id="KW-0378">Hydrolase</keyword>
<evidence type="ECO:0000256" key="8">
    <source>
        <dbReference type="ARBA" id="ARBA00031934"/>
    </source>
</evidence>
<reference evidence="11" key="2">
    <citation type="submission" date="2015-01" db="EMBL/GenBank/DDBJ databases">
        <title>Evolutionary Origins and Diversification of the Mycorrhizal Mutualists.</title>
        <authorList>
            <consortium name="DOE Joint Genome Institute"/>
            <consortium name="Mycorrhizal Genomics Consortium"/>
            <person name="Kohler A."/>
            <person name="Kuo A."/>
            <person name="Nagy L.G."/>
            <person name="Floudas D."/>
            <person name="Copeland A."/>
            <person name="Barry K.W."/>
            <person name="Cichocki N."/>
            <person name="Veneault-Fourrey C."/>
            <person name="LaButti K."/>
            <person name="Lindquist E.A."/>
            <person name="Lipzen A."/>
            <person name="Lundell T."/>
            <person name="Morin E."/>
            <person name="Murat C."/>
            <person name="Riley R."/>
            <person name="Ohm R."/>
            <person name="Sun H."/>
            <person name="Tunlid A."/>
            <person name="Henrissat B."/>
            <person name="Grigoriev I.V."/>
            <person name="Hibbett D.S."/>
            <person name="Martin F."/>
        </authorList>
    </citation>
    <scope>NUCLEOTIDE SEQUENCE [LARGE SCALE GENOMIC DNA]</scope>
    <source>
        <strain evidence="11">MUT 4182</strain>
    </source>
</reference>
<evidence type="ECO:0000313" key="11">
    <source>
        <dbReference type="Proteomes" id="UP000054248"/>
    </source>
</evidence>